<keyword evidence="4 6" id="KW-1015">Disulfide bond</keyword>
<dbReference type="PANTHER" id="PTHR46393:SF7">
    <property type="entry name" value="COMPLEMENT C2"/>
    <property type="match status" value="1"/>
</dbReference>
<accession>A0ABQ8LXB3</accession>
<feature type="disulfide bond" evidence="6">
    <location>
        <begin position="58"/>
        <end position="85"/>
    </location>
</feature>
<dbReference type="PROSITE" id="PS50923">
    <property type="entry name" value="SUSHI"/>
    <property type="match status" value="3"/>
</dbReference>
<evidence type="ECO:0000259" key="7">
    <source>
        <dbReference type="PROSITE" id="PS50923"/>
    </source>
</evidence>
<dbReference type="Gene3D" id="2.10.70.10">
    <property type="entry name" value="Complement Module, domain 1"/>
    <property type="match status" value="3"/>
</dbReference>
<dbReference type="EMBL" id="JACTAM010000016">
    <property type="protein sequence ID" value="KAI2654901.1"/>
    <property type="molecule type" value="Genomic_DNA"/>
</dbReference>
<evidence type="ECO:0000256" key="4">
    <source>
        <dbReference type="ARBA" id="ARBA00023157"/>
    </source>
</evidence>
<protein>
    <submittedName>
        <fullName evidence="8">CUB and sushi domain-containing protein 3</fullName>
    </submittedName>
</protein>
<dbReference type="SUPFAM" id="SSF57535">
    <property type="entry name" value="Complement control module/SCR domain"/>
    <property type="match status" value="3"/>
</dbReference>
<evidence type="ECO:0000256" key="6">
    <source>
        <dbReference type="PROSITE-ProRule" id="PRU00302"/>
    </source>
</evidence>
<reference evidence="8 9" key="1">
    <citation type="submission" date="2022-01" db="EMBL/GenBank/DDBJ databases">
        <title>A high-quality chromosome-level genome assembly of rohu carp, Labeo rohita.</title>
        <authorList>
            <person name="Arick M.A. II"/>
            <person name="Hsu C.-Y."/>
            <person name="Magbanua Z."/>
            <person name="Pechanova O."/>
            <person name="Grover C."/>
            <person name="Miller E."/>
            <person name="Thrash A."/>
            <person name="Ezzel L."/>
            <person name="Alam S."/>
            <person name="Benzie J."/>
            <person name="Hamilton M."/>
            <person name="Karsi A."/>
            <person name="Lawrence M.L."/>
            <person name="Peterson D.G."/>
        </authorList>
    </citation>
    <scope>NUCLEOTIDE SEQUENCE [LARGE SCALE GENOMIC DNA]</scope>
    <source>
        <strain evidence="9">BAU-BD-2019</strain>
        <tissue evidence="8">Blood</tissue>
    </source>
</reference>
<organism evidence="8 9">
    <name type="scientific">Labeo rohita</name>
    <name type="common">Indian major carp</name>
    <name type="synonym">Cyprinus rohita</name>
    <dbReference type="NCBI Taxonomy" id="84645"/>
    <lineage>
        <taxon>Eukaryota</taxon>
        <taxon>Metazoa</taxon>
        <taxon>Chordata</taxon>
        <taxon>Craniata</taxon>
        <taxon>Vertebrata</taxon>
        <taxon>Euteleostomi</taxon>
        <taxon>Actinopterygii</taxon>
        <taxon>Neopterygii</taxon>
        <taxon>Teleostei</taxon>
        <taxon>Ostariophysi</taxon>
        <taxon>Cypriniformes</taxon>
        <taxon>Cyprinidae</taxon>
        <taxon>Labeoninae</taxon>
        <taxon>Labeonini</taxon>
        <taxon>Labeo</taxon>
    </lineage>
</organism>
<keyword evidence="3" id="KW-0677">Repeat</keyword>
<keyword evidence="9" id="KW-1185">Reference proteome</keyword>
<evidence type="ECO:0000313" key="9">
    <source>
        <dbReference type="Proteomes" id="UP000830375"/>
    </source>
</evidence>
<dbReference type="PANTHER" id="PTHR46393">
    <property type="entry name" value="SUSHI DOMAIN-CONTAINING PROTEIN"/>
    <property type="match status" value="1"/>
</dbReference>
<feature type="domain" description="Sushi" evidence="7">
    <location>
        <begin position="192"/>
        <end position="250"/>
    </location>
</feature>
<dbReference type="CDD" id="cd00033">
    <property type="entry name" value="CCP"/>
    <property type="match status" value="3"/>
</dbReference>
<dbReference type="SMART" id="SM00032">
    <property type="entry name" value="CCP"/>
    <property type="match status" value="3"/>
</dbReference>
<feature type="disulfide bond" evidence="6">
    <location>
        <begin position="221"/>
        <end position="248"/>
    </location>
</feature>
<dbReference type="Proteomes" id="UP000830375">
    <property type="component" value="Unassembled WGS sequence"/>
</dbReference>
<sequence length="381" mass="41500">MVNDSSENRGSVPLRAVTALYPSCGSDKRGACGDPGTPAHATREEGSFQQHAKVRFTCATGHTLYGSAERICFPNGTWSGRQPTCKRGVTAFTRSVIHANDDLASEAFEEMAQVFFFCFCSSFSLTHCPCHLEGDRLLRSSAMLGYKTDLQIVSAQVPGGGNFSSLNVFATQLWPNKHQHLLQFNPTQPVPVQCGNPGTPANGRISRVYGTTFSHSIIYSCVDGYRLSGSPSRQCLANGTWSGSEPNCTLISCGEPGVPANGLRFGEDFTIGQNVTYSCQPGYVMENGSFVIRTCTHNGTWSGTLPTCQGTEFEGLSFSSNYDSETFWWFAEAPSATNKQMLLCSCQSFLDGKRAIVSEGRHQRIRVNRNSFSHTSEESES</sequence>
<feature type="domain" description="Sushi" evidence="7">
    <location>
        <begin position="30"/>
        <end position="87"/>
    </location>
</feature>
<keyword evidence="5" id="KW-0325">Glycoprotein</keyword>
<dbReference type="Pfam" id="PF00084">
    <property type="entry name" value="Sushi"/>
    <property type="match status" value="3"/>
</dbReference>
<gene>
    <name evidence="8" type="ORF">H4Q32_017185</name>
</gene>
<name>A0ABQ8LXB3_LABRO</name>
<dbReference type="InterPro" id="IPR000436">
    <property type="entry name" value="Sushi_SCR_CCP_dom"/>
</dbReference>
<feature type="domain" description="Sushi" evidence="7">
    <location>
        <begin position="251"/>
        <end position="310"/>
    </location>
</feature>
<evidence type="ECO:0000256" key="5">
    <source>
        <dbReference type="ARBA" id="ARBA00023180"/>
    </source>
</evidence>
<proteinExistence type="predicted"/>
<keyword evidence="1 6" id="KW-0768">Sushi</keyword>
<evidence type="ECO:0000256" key="2">
    <source>
        <dbReference type="ARBA" id="ARBA00022729"/>
    </source>
</evidence>
<dbReference type="InterPro" id="IPR035976">
    <property type="entry name" value="Sushi/SCR/CCP_sf"/>
</dbReference>
<comment type="caution">
    <text evidence="8">The sequence shown here is derived from an EMBL/GenBank/DDBJ whole genome shotgun (WGS) entry which is preliminary data.</text>
</comment>
<evidence type="ECO:0000313" key="8">
    <source>
        <dbReference type="EMBL" id="KAI2654901.1"/>
    </source>
</evidence>
<keyword evidence="2" id="KW-0732">Signal</keyword>
<evidence type="ECO:0000256" key="1">
    <source>
        <dbReference type="ARBA" id="ARBA00022659"/>
    </source>
</evidence>
<comment type="caution">
    <text evidence="6">Lacks conserved residue(s) required for the propagation of feature annotation.</text>
</comment>
<evidence type="ECO:0000256" key="3">
    <source>
        <dbReference type="ARBA" id="ARBA00022737"/>
    </source>
</evidence>